<comment type="similarity">
    <text evidence="1">Belongs to the CdaR family.</text>
</comment>
<protein>
    <submittedName>
        <fullName evidence="5">Helix-turn-helix domain-containing protein</fullName>
    </submittedName>
</protein>
<keyword evidence="6" id="KW-1185">Reference proteome</keyword>
<dbReference type="InterPro" id="IPR051448">
    <property type="entry name" value="CdaR-like_regulators"/>
</dbReference>
<dbReference type="PANTHER" id="PTHR33744">
    <property type="entry name" value="CARBOHYDRATE DIACID REGULATOR"/>
    <property type="match status" value="1"/>
</dbReference>
<dbReference type="Proteomes" id="UP001223978">
    <property type="component" value="Unassembled WGS sequence"/>
</dbReference>
<dbReference type="Pfam" id="PF17853">
    <property type="entry name" value="GGDEF_2"/>
    <property type="match status" value="1"/>
</dbReference>
<accession>A0ABT6SAZ9</accession>
<comment type="caution">
    <text evidence="5">The sequence shown here is derived from an EMBL/GenBank/DDBJ whole genome shotgun (WGS) entry which is preliminary data.</text>
</comment>
<evidence type="ECO:0000259" key="2">
    <source>
        <dbReference type="Pfam" id="PF13556"/>
    </source>
</evidence>
<proteinExistence type="inferred from homology"/>
<evidence type="ECO:0000313" key="6">
    <source>
        <dbReference type="Proteomes" id="UP001223978"/>
    </source>
</evidence>
<dbReference type="Pfam" id="PF14361">
    <property type="entry name" value="RsbRD_N"/>
    <property type="match status" value="1"/>
</dbReference>
<evidence type="ECO:0000259" key="3">
    <source>
        <dbReference type="Pfam" id="PF14361"/>
    </source>
</evidence>
<dbReference type="EMBL" id="JASCIQ010000015">
    <property type="protein sequence ID" value="MDI3405372.1"/>
    <property type="molecule type" value="Genomic_DNA"/>
</dbReference>
<name>A0ABT6SAZ9_9ACTN</name>
<dbReference type="InterPro" id="IPR042070">
    <property type="entry name" value="PucR_C-HTH_sf"/>
</dbReference>
<evidence type="ECO:0000259" key="4">
    <source>
        <dbReference type="Pfam" id="PF17853"/>
    </source>
</evidence>
<feature type="domain" description="CdaR GGDEF-like" evidence="4">
    <location>
        <begin position="178"/>
        <end position="286"/>
    </location>
</feature>
<evidence type="ECO:0000256" key="1">
    <source>
        <dbReference type="ARBA" id="ARBA00006754"/>
    </source>
</evidence>
<gene>
    <name evidence="5" type="ORF">QIS96_16280</name>
</gene>
<dbReference type="InterPro" id="IPR025751">
    <property type="entry name" value="RsbRD_N_dom"/>
</dbReference>
<sequence>MHATTSTTSRTLVADLAGTLMERIDAIASDMAQLTYDNIEFYRTMVVDPKDLHASMVHNVQGIIAHLVSAEPSAIDLSGPTETGRRRAEQNAPLPEVLRAYRISFQFFWEQLLAEARKSGGDAPGALLDQAAHIWEIADAFSSALTDSYRETCAERMVETDRRRSALVGELIDGPSTATETVWEVARMLDFPFQGSFLVVTADALTSQEPPLPSLDRRLRTLGVASAWRAQRGSETGVLSCPQRRPLEEILDAVRASATSRVGVSPLYDRLDRTGRALRYAQVAAESLPPGAPAVRQLDDTPLTELVMNNLETTQRAVQRILGGVLSLPEEDRTTLLATARAWLEAHGSAAEAGRMLYCHQNTVRYRMHRLEEFLRGPLDDPKIVAELSMALDAVGTFPMLLERHRAVGDG</sequence>
<dbReference type="Pfam" id="PF13556">
    <property type="entry name" value="HTH_30"/>
    <property type="match status" value="1"/>
</dbReference>
<evidence type="ECO:0000313" key="5">
    <source>
        <dbReference type="EMBL" id="MDI3405372.1"/>
    </source>
</evidence>
<feature type="domain" description="RsbT co-antagonist protein RsbRD N-terminal" evidence="3">
    <location>
        <begin position="25"/>
        <end position="164"/>
    </location>
</feature>
<dbReference type="InterPro" id="IPR041522">
    <property type="entry name" value="CdaR_GGDEF"/>
</dbReference>
<dbReference type="RefSeq" id="WP_282543310.1">
    <property type="nucleotide sequence ID" value="NZ_JASCIQ010000015.1"/>
</dbReference>
<dbReference type="InterPro" id="IPR025736">
    <property type="entry name" value="PucR_C-HTH_dom"/>
</dbReference>
<reference evidence="5 6" key="1">
    <citation type="submission" date="2023-05" db="EMBL/GenBank/DDBJ databases">
        <title>Draft genome sequence of Streptomyces sp. B-S-A6 isolated from a cave soil in Thailand.</title>
        <authorList>
            <person name="Chamroensaksri N."/>
            <person name="Muangham S."/>
        </authorList>
    </citation>
    <scope>NUCLEOTIDE SEQUENCE [LARGE SCALE GENOMIC DNA]</scope>
    <source>
        <strain evidence="5 6">B-S-A6</strain>
    </source>
</reference>
<dbReference type="Gene3D" id="1.10.10.2840">
    <property type="entry name" value="PucR C-terminal helix-turn-helix domain"/>
    <property type="match status" value="1"/>
</dbReference>
<dbReference type="PANTHER" id="PTHR33744:SF1">
    <property type="entry name" value="DNA-BINDING TRANSCRIPTIONAL ACTIVATOR ADER"/>
    <property type="match status" value="1"/>
</dbReference>
<feature type="domain" description="PucR C-terminal helix-turn-helix" evidence="2">
    <location>
        <begin position="336"/>
        <end position="394"/>
    </location>
</feature>
<organism evidence="5 6">
    <name type="scientific">Streptomyces cavernicola</name>
    <dbReference type="NCBI Taxonomy" id="3043613"/>
    <lineage>
        <taxon>Bacteria</taxon>
        <taxon>Bacillati</taxon>
        <taxon>Actinomycetota</taxon>
        <taxon>Actinomycetes</taxon>
        <taxon>Kitasatosporales</taxon>
        <taxon>Streptomycetaceae</taxon>
        <taxon>Streptomyces</taxon>
    </lineage>
</organism>